<gene>
    <name evidence="2" type="ORF">R3P38DRAFT_3311438</name>
</gene>
<feature type="signal peptide" evidence="1">
    <location>
        <begin position="1"/>
        <end position="19"/>
    </location>
</feature>
<evidence type="ECO:0000313" key="3">
    <source>
        <dbReference type="Proteomes" id="UP001362999"/>
    </source>
</evidence>
<dbReference type="Proteomes" id="UP001362999">
    <property type="component" value="Unassembled WGS sequence"/>
</dbReference>
<protein>
    <submittedName>
        <fullName evidence="2">F-box domain-containing protein</fullName>
    </submittedName>
</protein>
<evidence type="ECO:0000256" key="1">
    <source>
        <dbReference type="SAM" id="SignalP"/>
    </source>
</evidence>
<dbReference type="EMBL" id="JAWWNJ010000017">
    <property type="protein sequence ID" value="KAK7038284.1"/>
    <property type="molecule type" value="Genomic_DNA"/>
</dbReference>
<dbReference type="AlphaFoldDB" id="A0AAW0CH06"/>
<reference evidence="2 3" key="1">
    <citation type="journal article" date="2024" name="J Genomics">
        <title>Draft genome sequencing and assembly of Favolaschia claudopus CIRM-BRFM 2984 isolated from oak limbs.</title>
        <authorList>
            <person name="Navarro D."/>
            <person name="Drula E."/>
            <person name="Chaduli D."/>
            <person name="Cazenave R."/>
            <person name="Ahrendt S."/>
            <person name="Wang J."/>
            <person name="Lipzen A."/>
            <person name="Daum C."/>
            <person name="Barry K."/>
            <person name="Grigoriev I.V."/>
            <person name="Favel A."/>
            <person name="Rosso M.N."/>
            <person name="Martin F."/>
        </authorList>
    </citation>
    <scope>NUCLEOTIDE SEQUENCE [LARGE SCALE GENOMIC DNA]</scope>
    <source>
        <strain evidence="2 3">CIRM-BRFM 2984</strain>
    </source>
</reference>
<keyword evidence="1" id="KW-0732">Signal</keyword>
<keyword evidence="3" id="KW-1185">Reference proteome</keyword>
<comment type="caution">
    <text evidence="2">The sequence shown here is derived from an EMBL/GenBank/DDBJ whole genome shotgun (WGS) entry which is preliminary data.</text>
</comment>
<sequence length="352" mass="39716">MRRTPWLLTRVCRYWSTVALSMPALWSCLDLTLDCIGENGTVPLTELQIQRSQNMPLTLTIRDEEGPGAQDSHPVLQLALSASHRWKVADLHMKPSLFQQMTAACGFSSLTTLLITINLSPDDRFGEVSDFDDAFWNLFSAAPELRCVRALCWSDFGLTTAPFILPWQQLTHLSTAFASNTEALTMLGKLPNIIQCTLTLSESNLLIEEDDPPVVYHKHTSVLDFLETPTLTSLTVYLTADEEAILGLVTRSNSQSTTTWLYTSQRKLPHLTSLELGDFDGTLFPRSSMPDFVKAFSKQWLELQAAVRDHTLSMQIVDRSFEKEDARRLTSKLTSLDVHVPGRIRVMERFSY</sequence>
<evidence type="ECO:0000313" key="2">
    <source>
        <dbReference type="EMBL" id="KAK7038284.1"/>
    </source>
</evidence>
<feature type="chain" id="PRO_5043732141" evidence="1">
    <location>
        <begin position="20"/>
        <end position="352"/>
    </location>
</feature>
<organism evidence="2 3">
    <name type="scientific">Favolaschia claudopus</name>
    <dbReference type="NCBI Taxonomy" id="2862362"/>
    <lineage>
        <taxon>Eukaryota</taxon>
        <taxon>Fungi</taxon>
        <taxon>Dikarya</taxon>
        <taxon>Basidiomycota</taxon>
        <taxon>Agaricomycotina</taxon>
        <taxon>Agaricomycetes</taxon>
        <taxon>Agaricomycetidae</taxon>
        <taxon>Agaricales</taxon>
        <taxon>Marasmiineae</taxon>
        <taxon>Mycenaceae</taxon>
        <taxon>Favolaschia</taxon>
    </lineage>
</organism>
<proteinExistence type="predicted"/>
<name>A0AAW0CH06_9AGAR</name>
<accession>A0AAW0CH06</accession>